<keyword evidence="11" id="KW-1133">Transmembrane helix</keyword>
<keyword evidence="8 9" id="KW-0170">Cobalt</keyword>
<feature type="binding site" evidence="9">
    <location>
        <position position="199"/>
    </location>
    <ligand>
        <name>Zn(2+)</name>
        <dbReference type="ChEBI" id="CHEBI:29105"/>
    </ligand>
</feature>
<evidence type="ECO:0000313" key="15">
    <source>
        <dbReference type="Proteomes" id="UP000290921"/>
    </source>
</evidence>
<keyword evidence="11" id="KW-0812">Transmembrane</keyword>
<sequence>MSEIFYNIVRRVRRDTMREIEVEGDNRYKIYIDTNLDKLYKAFEDYKIKSNSEMFLITDDKVYSIYKDKIEMLKSIYNIKEFYFKNGEENKTFKTIQEIYSFLMENNAKRNSIIIALGGGVVGDLVGFVASTYMRGVRYINIPTTLLSQIDSCVGGKVGYNYKGIKNLIGSFYNPQFVFISTNFLKTLDFQQFKDGLGEVIKYGLILDEEIISFIEENYKGVLEKESDKLLYITRTCLILKKQVIEMDYKDLGFRNILNFGHTIGHAIEMTSKNKITHGEAVALGMLVSLKLSEHIYGLDKNLYYRMEKLYKKLGLPTKYKVDNYNLFMYAINHDKKNKDNIRFVLLKDVEKPEVKIEVNKEEILKAIEESIN</sequence>
<evidence type="ECO:0000256" key="9">
    <source>
        <dbReference type="HAMAP-Rule" id="MF_00110"/>
    </source>
</evidence>
<evidence type="ECO:0000256" key="10">
    <source>
        <dbReference type="NCBIfam" id="TIGR01357"/>
    </source>
</evidence>
<evidence type="ECO:0000256" key="4">
    <source>
        <dbReference type="ARBA" id="ARBA00022741"/>
    </source>
</evidence>
<comment type="caution">
    <text evidence="14">The sequence shown here is derived from an EMBL/GenBank/DDBJ whole genome shotgun (WGS) entry which is preliminary data.</text>
</comment>
<name>A0A4V1LEU7_CLOTA</name>
<dbReference type="NCBIfam" id="TIGR01357">
    <property type="entry name" value="aroB"/>
    <property type="match status" value="1"/>
</dbReference>
<dbReference type="PANTHER" id="PTHR43622:SF1">
    <property type="entry name" value="3-DEHYDROQUINATE SYNTHASE"/>
    <property type="match status" value="1"/>
</dbReference>
<organism evidence="14 15">
    <name type="scientific">Clostridium tetani</name>
    <dbReference type="NCBI Taxonomy" id="1513"/>
    <lineage>
        <taxon>Bacteria</taxon>
        <taxon>Bacillati</taxon>
        <taxon>Bacillota</taxon>
        <taxon>Clostridia</taxon>
        <taxon>Eubacteriales</taxon>
        <taxon>Clostridiaceae</taxon>
        <taxon>Clostridium</taxon>
    </lineage>
</organism>
<dbReference type="Gene3D" id="1.20.1090.10">
    <property type="entry name" value="Dehydroquinate synthase-like - alpha domain"/>
    <property type="match status" value="1"/>
</dbReference>
<dbReference type="HAMAP" id="MF_00110">
    <property type="entry name" value="DHQ_synthase"/>
    <property type="match status" value="1"/>
</dbReference>
<dbReference type="AlphaFoldDB" id="A0A4V1LEU7"/>
<feature type="binding site" evidence="9">
    <location>
        <begin position="144"/>
        <end position="145"/>
    </location>
    <ligand>
        <name>NAD(+)</name>
        <dbReference type="ChEBI" id="CHEBI:57540"/>
    </ligand>
</feature>
<dbReference type="GO" id="GO:0000166">
    <property type="term" value="F:nucleotide binding"/>
    <property type="evidence" value="ECO:0007669"/>
    <property type="project" value="UniProtKB-KW"/>
</dbReference>
<dbReference type="GO" id="GO:0003856">
    <property type="term" value="F:3-dehydroquinate synthase activity"/>
    <property type="evidence" value="ECO:0007669"/>
    <property type="project" value="UniProtKB-UniRule"/>
</dbReference>
<feature type="binding site" evidence="9">
    <location>
        <position position="166"/>
    </location>
    <ligand>
        <name>NAD(+)</name>
        <dbReference type="ChEBI" id="CHEBI:57540"/>
    </ligand>
</feature>
<comment type="caution">
    <text evidence="9">Lacks conserved residue(s) required for the propagation of feature annotation.</text>
</comment>
<accession>A0A4V1LEU7</accession>
<keyword evidence="9" id="KW-0963">Cytoplasm</keyword>
<dbReference type="GO" id="GO:0005737">
    <property type="term" value="C:cytoplasm"/>
    <property type="evidence" value="ECO:0007669"/>
    <property type="project" value="UniProtKB-SubCell"/>
</dbReference>
<dbReference type="GO" id="GO:0046872">
    <property type="term" value="F:metal ion binding"/>
    <property type="evidence" value="ECO:0007669"/>
    <property type="project" value="UniProtKB-KW"/>
</dbReference>
<keyword evidence="11" id="KW-0472">Membrane</keyword>
<comment type="pathway">
    <text evidence="9">Metabolic intermediate biosynthesis; chorismate biosynthesis; chorismate from D-erythrose 4-phosphate and phosphoenolpyruvate: step 2/7.</text>
</comment>
<feature type="binding site" evidence="9">
    <location>
        <begin position="184"/>
        <end position="187"/>
    </location>
    <ligand>
        <name>NAD(+)</name>
        <dbReference type="ChEBI" id="CHEBI:57540"/>
    </ligand>
</feature>
<dbReference type="EMBL" id="QMAP01000004">
    <property type="protein sequence ID" value="RXI49466.1"/>
    <property type="molecule type" value="Genomic_DNA"/>
</dbReference>
<evidence type="ECO:0000256" key="2">
    <source>
        <dbReference type="ARBA" id="ARBA00001947"/>
    </source>
</evidence>
<keyword evidence="4 9" id="KW-0547">Nucleotide-binding</keyword>
<dbReference type="GO" id="GO:0009073">
    <property type="term" value="P:aromatic amino acid family biosynthetic process"/>
    <property type="evidence" value="ECO:0007669"/>
    <property type="project" value="UniProtKB-KW"/>
</dbReference>
<keyword evidence="6 9" id="KW-0520">NAD</keyword>
<evidence type="ECO:0000256" key="8">
    <source>
        <dbReference type="ARBA" id="ARBA00023285"/>
    </source>
</evidence>
<dbReference type="InterPro" id="IPR050071">
    <property type="entry name" value="Dehydroquinate_synthase"/>
</dbReference>
<keyword evidence="3 9" id="KW-0479">Metal-binding</keyword>
<keyword evidence="9" id="KW-0057">Aromatic amino acid biosynthesis</keyword>
<dbReference type="InterPro" id="IPR016037">
    <property type="entry name" value="DHQ_synth_AroB"/>
</dbReference>
<gene>
    <name evidence="9 14" type="primary">aroB</name>
    <name evidence="14" type="ORF">DP130_05265</name>
</gene>
<protein>
    <recommendedName>
        <fullName evidence="9 10">3-dehydroquinate synthase</fullName>
        <shortName evidence="9">DHQS</shortName>
        <ecNumber evidence="9 10">4.2.3.4</ecNumber>
    </recommendedName>
</protein>
<feature type="domain" description="3-dehydroquinate synthase C-terminal" evidence="13">
    <location>
        <begin position="196"/>
        <end position="338"/>
    </location>
</feature>
<keyword evidence="9" id="KW-0028">Amino-acid biosynthesis</keyword>
<feature type="binding site" evidence="9">
    <location>
        <begin position="120"/>
        <end position="124"/>
    </location>
    <ligand>
        <name>NAD(+)</name>
        <dbReference type="ChEBI" id="CHEBI:57540"/>
    </ligand>
</feature>
<evidence type="ECO:0000256" key="7">
    <source>
        <dbReference type="ARBA" id="ARBA00023239"/>
    </source>
</evidence>
<dbReference type="UniPathway" id="UPA00053">
    <property type="reaction ID" value="UER00085"/>
</dbReference>
<comment type="cofactor">
    <cofactor evidence="2">
        <name>Zn(2+)</name>
        <dbReference type="ChEBI" id="CHEBI:29105"/>
    </cofactor>
</comment>
<dbReference type="GO" id="GO:0008652">
    <property type="term" value="P:amino acid biosynthetic process"/>
    <property type="evidence" value="ECO:0007669"/>
    <property type="project" value="UniProtKB-KW"/>
</dbReference>
<evidence type="ECO:0000259" key="12">
    <source>
        <dbReference type="Pfam" id="PF01761"/>
    </source>
</evidence>
<feature type="binding site" evidence="9">
    <location>
        <position position="278"/>
    </location>
    <ligand>
        <name>Zn(2+)</name>
        <dbReference type="ChEBI" id="CHEBI:29105"/>
    </ligand>
</feature>
<comment type="function">
    <text evidence="9">Catalyzes the conversion of 3-deoxy-D-arabino-heptulosonate 7-phosphate (DAHP) to dehydroquinate (DHQ).</text>
</comment>
<dbReference type="Pfam" id="PF24621">
    <property type="entry name" value="DHQS_C"/>
    <property type="match status" value="1"/>
</dbReference>
<dbReference type="FunFam" id="3.40.50.1970:FF:000007">
    <property type="entry name" value="Pentafunctional AROM polypeptide"/>
    <property type="match status" value="1"/>
</dbReference>
<evidence type="ECO:0000259" key="13">
    <source>
        <dbReference type="Pfam" id="PF24621"/>
    </source>
</evidence>
<evidence type="ECO:0000256" key="11">
    <source>
        <dbReference type="SAM" id="Phobius"/>
    </source>
</evidence>
<feature type="domain" description="3-dehydroquinate synthase N-terminal" evidence="12">
    <location>
        <begin position="83"/>
        <end position="194"/>
    </location>
</feature>
<evidence type="ECO:0000256" key="6">
    <source>
        <dbReference type="ARBA" id="ARBA00023027"/>
    </source>
</evidence>
<feature type="transmembrane region" description="Helical" evidence="11">
    <location>
        <begin position="113"/>
        <end position="134"/>
    </location>
</feature>
<dbReference type="InterPro" id="IPR030963">
    <property type="entry name" value="DHQ_synth_fam"/>
</dbReference>
<comment type="similarity">
    <text evidence="9">Belongs to the sugar phosphate cyclases superfamily. Dehydroquinate synthase family.</text>
</comment>
<dbReference type="CDD" id="cd08195">
    <property type="entry name" value="DHQS"/>
    <property type="match status" value="1"/>
</dbReference>
<dbReference type="Pfam" id="PF01761">
    <property type="entry name" value="DHQ_synthase"/>
    <property type="match status" value="1"/>
</dbReference>
<dbReference type="GO" id="GO:0009423">
    <property type="term" value="P:chorismate biosynthetic process"/>
    <property type="evidence" value="ECO:0007669"/>
    <property type="project" value="UniProtKB-UniRule"/>
</dbReference>
<comment type="subcellular location">
    <subcellularLocation>
        <location evidence="9">Cytoplasm</location>
    </subcellularLocation>
</comment>
<proteinExistence type="inferred from homology"/>
<dbReference type="InterPro" id="IPR030960">
    <property type="entry name" value="DHQS/DOIS_N"/>
</dbReference>
<comment type="cofactor">
    <cofactor evidence="1 9">
        <name>NAD(+)</name>
        <dbReference type="ChEBI" id="CHEBI:57540"/>
    </cofactor>
</comment>
<keyword evidence="5 9" id="KW-0862">Zinc</keyword>
<evidence type="ECO:0000256" key="5">
    <source>
        <dbReference type="ARBA" id="ARBA00022833"/>
    </source>
</evidence>
<evidence type="ECO:0000313" key="14">
    <source>
        <dbReference type="EMBL" id="RXI49466.1"/>
    </source>
</evidence>
<dbReference type="Proteomes" id="UP000290921">
    <property type="component" value="Unassembled WGS sequence"/>
</dbReference>
<dbReference type="Gene3D" id="3.40.50.1970">
    <property type="match status" value="1"/>
</dbReference>
<evidence type="ECO:0000256" key="1">
    <source>
        <dbReference type="ARBA" id="ARBA00001911"/>
    </source>
</evidence>
<dbReference type="PIRSF" id="PIRSF001455">
    <property type="entry name" value="DHQ_synth"/>
    <property type="match status" value="1"/>
</dbReference>
<dbReference type="SUPFAM" id="SSF56796">
    <property type="entry name" value="Dehydroquinate synthase-like"/>
    <property type="match status" value="1"/>
</dbReference>
<dbReference type="EC" id="4.2.3.4" evidence="9 10"/>
<comment type="catalytic activity">
    <reaction evidence="9">
        <text>7-phospho-2-dehydro-3-deoxy-D-arabino-heptonate = 3-dehydroquinate + phosphate</text>
        <dbReference type="Rhea" id="RHEA:21968"/>
        <dbReference type="ChEBI" id="CHEBI:32364"/>
        <dbReference type="ChEBI" id="CHEBI:43474"/>
        <dbReference type="ChEBI" id="CHEBI:58394"/>
        <dbReference type="EC" id="4.2.3.4"/>
    </reaction>
</comment>
<dbReference type="InterPro" id="IPR056179">
    <property type="entry name" value="DHQS_C"/>
</dbReference>
<dbReference type="PANTHER" id="PTHR43622">
    <property type="entry name" value="3-DEHYDROQUINATE SYNTHASE"/>
    <property type="match status" value="1"/>
</dbReference>
<evidence type="ECO:0000256" key="3">
    <source>
        <dbReference type="ARBA" id="ARBA00022723"/>
    </source>
</evidence>
<keyword evidence="7 9" id="KW-0456">Lyase</keyword>
<reference evidence="14 15" key="1">
    <citation type="submission" date="2018-06" db="EMBL/GenBank/DDBJ databases">
        <title>Genome conservation of Clostridium tetani.</title>
        <authorList>
            <person name="Bruggemann H."/>
            <person name="Popoff M.R."/>
        </authorList>
    </citation>
    <scope>NUCLEOTIDE SEQUENCE [LARGE SCALE GENOMIC DNA]</scope>
    <source>
        <strain evidence="14 15">2017.061</strain>
    </source>
</reference>
<comment type="cofactor">
    <cofactor evidence="9">
        <name>Co(2+)</name>
        <dbReference type="ChEBI" id="CHEBI:48828"/>
    </cofactor>
    <cofactor evidence="9">
        <name>Zn(2+)</name>
        <dbReference type="ChEBI" id="CHEBI:29105"/>
    </cofactor>
    <text evidence="9">Binds 1 divalent metal cation per subunit. Can use either Co(2+) or Zn(2+).</text>
</comment>
<feature type="binding site" evidence="9">
    <location>
        <position position="262"/>
    </location>
    <ligand>
        <name>Zn(2+)</name>
        <dbReference type="ChEBI" id="CHEBI:29105"/>
    </ligand>
</feature>
<feature type="binding site" evidence="9">
    <location>
        <position position="157"/>
    </location>
    <ligand>
        <name>NAD(+)</name>
        <dbReference type="ChEBI" id="CHEBI:57540"/>
    </ligand>
</feature>